<feature type="transmembrane region" description="Helical" evidence="2">
    <location>
        <begin position="230"/>
        <end position="249"/>
    </location>
</feature>
<feature type="transmembrane region" description="Helical" evidence="2">
    <location>
        <begin position="30"/>
        <end position="49"/>
    </location>
</feature>
<feature type="transmembrane region" description="Helical" evidence="2">
    <location>
        <begin position="300"/>
        <end position="322"/>
    </location>
</feature>
<dbReference type="EMBL" id="JBHSIT010000007">
    <property type="protein sequence ID" value="MFC4910367.1"/>
    <property type="molecule type" value="Genomic_DNA"/>
</dbReference>
<dbReference type="GO" id="GO:0016746">
    <property type="term" value="F:acyltransferase activity"/>
    <property type="evidence" value="ECO:0007669"/>
    <property type="project" value="UniProtKB-KW"/>
</dbReference>
<feature type="transmembrane region" description="Helical" evidence="2">
    <location>
        <begin position="334"/>
        <end position="357"/>
    </location>
</feature>
<dbReference type="PANTHER" id="PTHR23028">
    <property type="entry name" value="ACETYLTRANSFERASE"/>
    <property type="match status" value="1"/>
</dbReference>
<keyword evidence="2" id="KW-0472">Membrane</keyword>
<feature type="transmembrane region" description="Helical" evidence="2">
    <location>
        <begin position="102"/>
        <end position="121"/>
    </location>
</feature>
<feature type="transmembrane region" description="Helical" evidence="2">
    <location>
        <begin position="261"/>
        <end position="280"/>
    </location>
</feature>
<evidence type="ECO:0000256" key="2">
    <source>
        <dbReference type="SAM" id="Phobius"/>
    </source>
</evidence>
<feature type="transmembrane region" description="Helical" evidence="2">
    <location>
        <begin position="195"/>
        <end position="218"/>
    </location>
</feature>
<feature type="domain" description="Acyltransferase 3" evidence="3">
    <location>
        <begin position="24"/>
        <end position="386"/>
    </location>
</feature>
<dbReference type="EC" id="2.3.-.-" evidence="4"/>
<keyword evidence="2" id="KW-1133">Transmembrane helix</keyword>
<sequence>MTATETSPAPAASRLPVISGRQDALDGVRAIAALMVLLFHVAASTGYLLRPPTMPLRLLSRGEIGVPIFFVLSGLLLYRPWAAAVLGVRRPPGAGRYLWRRVLRLMPAYWVVMAVALGLYSRDHLSDVPSLVGLATLAYGFDPHPWWTDHLGPKGLGQMWSLSVEASYYVALPVLAFALDRWARRGRSVDVRARRLLYALGAMTVGSVGYAIAVLQTSDPPYWGSMLPQYLGWFGAGMALAVVTVWANAAPLGPAARFSLTVADSAVVCWAACALVYVIASTPITGISRLNSANGWTTGFSVVLYGLVAVLLVAPAALAPAGDPVVGRVLGNPVLAFLGRVSYGIFLWQFVVIFVWFDLTGHAPFSGNLLTDFPVCFALTVAVATVSHYVVEEPVRKLGGRLASRRAAGGGRPAPSGAAGGRQGG</sequence>
<dbReference type="RefSeq" id="WP_378258665.1">
    <property type="nucleotide sequence ID" value="NZ_JBHSIT010000007.1"/>
</dbReference>
<dbReference type="Pfam" id="PF01757">
    <property type="entry name" value="Acyl_transf_3"/>
    <property type="match status" value="1"/>
</dbReference>
<feature type="region of interest" description="Disordered" evidence="1">
    <location>
        <begin position="404"/>
        <end position="425"/>
    </location>
</feature>
<feature type="transmembrane region" description="Helical" evidence="2">
    <location>
        <begin position="369"/>
        <end position="391"/>
    </location>
</feature>
<dbReference type="PANTHER" id="PTHR23028:SF53">
    <property type="entry name" value="ACYL_TRANSF_3 DOMAIN-CONTAINING PROTEIN"/>
    <property type="match status" value="1"/>
</dbReference>
<keyword evidence="2" id="KW-0812">Transmembrane</keyword>
<dbReference type="InterPro" id="IPR050879">
    <property type="entry name" value="Acyltransferase_3"/>
</dbReference>
<evidence type="ECO:0000313" key="4">
    <source>
        <dbReference type="EMBL" id="MFC4910367.1"/>
    </source>
</evidence>
<proteinExistence type="predicted"/>
<evidence type="ECO:0000256" key="1">
    <source>
        <dbReference type="SAM" id="MobiDB-lite"/>
    </source>
</evidence>
<keyword evidence="5" id="KW-1185">Reference proteome</keyword>
<evidence type="ECO:0000259" key="3">
    <source>
        <dbReference type="Pfam" id="PF01757"/>
    </source>
</evidence>
<feature type="transmembrane region" description="Helical" evidence="2">
    <location>
        <begin position="166"/>
        <end position="183"/>
    </location>
</feature>
<evidence type="ECO:0000313" key="5">
    <source>
        <dbReference type="Proteomes" id="UP001595872"/>
    </source>
</evidence>
<feature type="compositionally biased region" description="Gly residues" evidence="1">
    <location>
        <begin position="408"/>
        <end position="425"/>
    </location>
</feature>
<comment type="caution">
    <text evidence="4">The sequence shown here is derived from an EMBL/GenBank/DDBJ whole genome shotgun (WGS) entry which is preliminary data.</text>
</comment>
<reference evidence="5" key="1">
    <citation type="journal article" date="2019" name="Int. J. Syst. Evol. Microbiol.">
        <title>The Global Catalogue of Microorganisms (GCM) 10K type strain sequencing project: providing services to taxonomists for standard genome sequencing and annotation.</title>
        <authorList>
            <consortium name="The Broad Institute Genomics Platform"/>
            <consortium name="The Broad Institute Genome Sequencing Center for Infectious Disease"/>
            <person name="Wu L."/>
            <person name="Ma J."/>
        </authorList>
    </citation>
    <scope>NUCLEOTIDE SEQUENCE [LARGE SCALE GENOMIC DNA]</scope>
    <source>
        <strain evidence="5">KLKA75</strain>
    </source>
</reference>
<organism evidence="4 5">
    <name type="scientific">Actinomadura gamaensis</name>
    <dbReference type="NCBI Taxonomy" id="1763541"/>
    <lineage>
        <taxon>Bacteria</taxon>
        <taxon>Bacillati</taxon>
        <taxon>Actinomycetota</taxon>
        <taxon>Actinomycetes</taxon>
        <taxon>Streptosporangiales</taxon>
        <taxon>Thermomonosporaceae</taxon>
        <taxon>Actinomadura</taxon>
    </lineage>
</organism>
<keyword evidence="4" id="KW-0808">Transferase</keyword>
<accession>A0ABV9U1M8</accession>
<gene>
    <name evidence="4" type="ORF">ACFPCY_23845</name>
</gene>
<keyword evidence="4" id="KW-0012">Acyltransferase</keyword>
<protein>
    <submittedName>
        <fullName evidence="4">Acyltransferase family protein</fullName>
        <ecNumber evidence="4">2.3.-.-</ecNumber>
    </submittedName>
</protein>
<dbReference type="InterPro" id="IPR002656">
    <property type="entry name" value="Acyl_transf_3_dom"/>
</dbReference>
<feature type="transmembrane region" description="Helical" evidence="2">
    <location>
        <begin position="64"/>
        <end position="81"/>
    </location>
</feature>
<name>A0ABV9U1M8_9ACTN</name>
<dbReference type="Proteomes" id="UP001595872">
    <property type="component" value="Unassembled WGS sequence"/>
</dbReference>